<dbReference type="SUPFAM" id="SSF74650">
    <property type="entry name" value="Galactose mutarotase-like"/>
    <property type="match status" value="1"/>
</dbReference>
<dbReference type="InterPro" id="IPR012970">
    <property type="entry name" value="Lyase_8_alpha_N"/>
</dbReference>
<comment type="subunit">
    <text evidence="3">Monomer.</text>
</comment>
<dbReference type="InterPro" id="IPR038970">
    <property type="entry name" value="Lyase_8"/>
</dbReference>
<dbReference type="GO" id="GO:0005576">
    <property type="term" value="C:extracellular region"/>
    <property type="evidence" value="ECO:0007669"/>
    <property type="project" value="InterPro"/>
</dbReference>
<dbReference type="OrthoDB" id="6394136at2"/>
<name>A0A3N0C0V7_9SPHI</name>
<gene>
    <name evidence="9" type="ORF">D7004_03860</name>
</gene>
<sequence>MRYIKLMTTSFFIFLVCDCYAQSFIETLDKNISDYYQKDGSTYIKLDSIIAKLQQDPDAVDMVTKEVYQKKELLPYRVDQLMLTFNLNTGQWSDLNYDDRRESAWDPKIHTERILLLTGLYSNRQSVYYKQQKLNVLLHRALKFWFDANLICKNWWYNEIGVPKTLGPVFIMLRDELTADEMKKGVLVLNHSRIKMTGQNKVWLAGNVLFKAILTQDESLAKMARDTIFSELKVSGSEGIQADYSFHQHGPQQQFGNYGLSFVNTLSFWARVCVDTPLEIDNDRLSLLRDLMLEGYSWITWKGYFDINSLGRHFFKSVDKSKALATAYSMLDMSIVDPKYSAQYEAFITRNYSQSYLPQLIGTKHFWRSDMTVHRSPNWFFTVKLSSDRVQATEVVNKENLKGYFVGDGNYFLHVRGDEYEGMFPYLNWKKLPGVTNFQTKDPLKVLGYAGFRNKGDFTGGAVSENNGVTAFKLNRDSLSANKAYFYYKENLICLGAEVASELKLPVFTTINQVKLRGPVFFHDGRLRELKDTIYHSKMINWAYHDKIGYYNLQPADLTLSSKK</sequence>
<evidence type="ECO:0000256" key="6">
    <source>
        <dbReference type="SAM" id="SignalP"/>
    </source>
</evidence>
<organism evidence="9 10">
    <name type="scientific">Pedobacter jejuensis</name>
    <dbReference type="NCBI Taxonomy" id="1268550"/>
    <lineage>
        <taxon>Bacteria</taxon>
        <taxon>Pseudomonadati</taxon>
        <taxon>Bacteroidota</taxon>
        <taxon>Sphingobacteriia</taxon>
        <taxon>Sphingobacteriales</taxon>
        <taxon>Sphingobacteriaceae</taxon>
        <taxon>Pedobacter</taxon>
    </lineage>
</organism>
<dbReference type="Pfam" id="PF08124">
    <property type="entry name" value="Lyase_8_N"/>
    <property type="match status" value="1"/>
</dbReference>
<evidence type="ECO:0000256" key="1">
    <source>
        <dbReference type="ARBA" id="ARBA00001913"/>
    </source>
</evidence>
<dbReference type="RefSeq" id="WP_123204552.1">
    <property type="nucleotide sequence ID" value="NZ_RBEE01000004.1"/>
</dbReference>
<comment type="similarity">
    <text evidence="2">Belongs to the polysaccharide lyase 8 family.</text>
</comment>
<keyword evidence="6" id="KW-0732">Signal</keyword>
<dbReference type="AlphaFoldDB" id="A0A3N0C0V7"/>
<comment type="cofactor">
    <cofactor evidence="1">
        <name>Ca(2+)</name>
        <dbReference type="ChEBI" id="CHEBI:29108"/>
    </cofactor>
</comment>
<dbReference type="EMBL" id="RBEE01000004">
    <property type="protein sequence ID" value="RNL55899.1"/>
    <property type="molecule type" value="Genomic_DNA"/>
</dbReference>
<reference evidence="9 10" key="1">
    <citation type="submission" date="2018-10" db="EMBL/GenBank/DDBJ databases">
        <title>Genome sequencing of Pedobacter jejuensis TNB23.</title>
        <authorList>
            <person name="Cho Y.-J."/>
            <person name="Cho A."/>
            <person name="Kim O.-S."/>
        </authorList>
    </citation>
    <scope>NUCLEOTIDE SEQUENCE [LARGE SCALE GENOMIC DNA]</scope>
    <source>
        <strain evidence="9 10">TNB23</strain>
    </source>
</reference>
<keyword evidence="10" id="KW-1185">Reference proteome</keyword>
<proteinExistence type="inferred from homology"/>
<evidence type="ECO:0000256" key="3">
    <source>
        <dbReference type="ARBA" id="ARBA00011245"/>
    </source>
</evidence>
<accession>A0A3N0C0V7</accession>
<dbReference type="Proteomes" id="UP000274046">
    <property type="component" value="Unassembled WGS sequence"/>
</dbReference>
<evidence type="ECO:0000313" key="9">
    <source>
        <dbReference type="EMBL" id="RNL55899.1"/>
    </source>
</evidence>
<dbReference type="PANTHER" id="PTHR38481">
    <property type="entry name" value="HYALURONATE LYASE"/>
    <property type="match status" value="1"/>
</dbReference>
<dbReference type="InterPro" id="IPR008929">
    <property type="entry name" value="Chondroitin_lyas"/>
</dbReference>
<dbReference type="Pfam" id="PF02278">
    <property type="entry name" value="Lyase_8"/>
    <property type="match status" value="1"/>
</dbReference>
<evidence type="ECO:0000259" key="8">
    <source>
        <dbReference type="Pfam" id="PF08124"/>
    </source>
</evidence>
<feature type="chain" id="PRO_5018202724" description="Chondroitin AC lyase" evidence="6">
    <location>
        <begin position="22"/>
        <end position="564"/>
    </location>
</feature>
<feature type="domain" description="Polysaccharide lyase family 8 central" evidence="7">
    <location>
        <begin position="364"/>
        <end position="563"/>
    </location>
</feature>
<evidence type="ECO:0000256" key="4">
    <source>
        <dbReference type="ARBA" id="ARBA00022837"/>
    </source>
</evidence>
<dbReference type="GO" id="GO:0005975">
    <property type="term" value="P:carbohydrate metabolic process"/>
    <property type="evidence" value="ECO:0007669"/>
    <property type="project" value="InterPro"/>
</dbReference>
<dbReference type="Gene3D" id="1.50.10.100">
    <property type="entry name" value="Chondroitin AC/alginate lyase"/>
    <property type="match status" value="1"/>
</dbReference>
<dbReference type="PANTHER" id="PTHR38481:SF1">
    <property type="entry name" value="HYALURONATE LYASE"/>
    <property type="match status" value="1"/>
</dbReference>
<dbReference type="InterPro" id="IPR003159">
    <property type="entry name" value="Lyase_8_central_dom"/>
</dbReference>
<dbReference type="GO" id="GO:0030246">
    <property type="term" value="F:carbohydrate binding"/>
    <property type="evidence" value="ECO:0007669"/>
    <property type="project" value="InterPro"/>
</dbReference>
<evidence type="ECO:0000256" key="5">
    <source>
        <dbReference type="PIRSR" id="PIRSR638970-1"/>
    </source>
</evidence>
<feature type="active site" evidence="5">
    <location>
        <position position="258"/>
    </location>
</feature>
<dbReference type="Gene3D" id="2.70.98.10">
    <property type="match status" value="1"/>
</dbReference>
<comment type="caution">
    <text evidence="9">The sequence shown here is derived from an EMBL/GenBank/DDBJ whole genome shotgun (WGS) entry which is preliminary data.</text>
</comment>
<dbReference type="GO" id="GO:0016837">
    <property type="term" value="F:carbon-oxygen lyase activity, acting on polysaccharides"/>
    <property type="evidence" value="ECO:0007669"/>
    <property type="project" value="UniProtKB-ARBA"/>
</dbReference>
<feature type="active site" evidence="5">
    <location>
        <position position="312"/>
    </location>
</feature>
<feature type="active site" evidence="5">
    <location>
        <position position="249"/>
    </location>
</feature>
<feature type="domain" description="Polysaccharide lyase 8 N-terminal alpha-helical" evidence="8">
    <location>
        <begin position="65"/>
        <end position="349"/>
    </location>
</feature>
<evidence type="ECO:0000256" key="2">
    <source>
        <dbReference type="ARBA" id="ARBA00006699"/>
    </source>
</evidence>
<evidence type="ECO:0000313" key="10">
    <source>
        <dbReference type="Proteomes" id="UP000274046"/>
    </source>
</evidence>
<protein>
    <recommendedName>
        <fullName evidence="11">Chondroitin AC lyase</fullName>
    </recommendedName>
</protein>
<evidence type="ECO:0008006" key="11">
    <source>
        <dbReference type="Google" id="ProtNLM"/>
    </source>
</evidence>
<dbReference type="InterPro" id="IPR011013">
    <property type="entry name" value="Gal_mutarotase_sf_dom"/>
</dbReference>
<evidence type="ECO:0000259" key="7">
    <source>
        <dbReference type="Pfam" id="PF02278"/>
    </source>
</evidence>
<dbReference type="SUPFAM" id="SSF48230">
    <property type="entry name" value="Chondroitin AC/alginate lyase"/>
    <property type="match status" value="1"/>
</dbReference>
<dbReference type="InterPro" id="IPR014718">
    <property type="entry name" value="GH-type_carb-bd"/>
</dbReference>
<keyword evidence="4" id="KW-0106">Calcium</keyword>
<feature type="signal peptide" evidence="6">
    <location>
        <begin position="1"/>
        <end position="21"/>
    </location>
</feature>